<evidence type="ECO:0000259" key="3">
    <source>
        <dbReference type="PROSITE" id="PS51186"/>
    </source>
</evidence>
<dbReference type="EMBL" id="DVON01000043">
    <property type="protein sequence ID" value="HIV11944.1"/>
    <property type="molecule type" value="Genomic_DNA"/>
</dbReference>
<keyword evidence="1" id="KW-0808">Transferase</keyword>
<dbReference type="AlphaFoldDB" id="A0A9D1NS46"/>
<dbReference type="InterPro" id="IPR000182">
    <property type="entry name" value="GNAT_dom"/>
</dbReference>
<dbReference type="GO" id="GO:0016747">
    <property type="term" value="F:acyltransferase activity, transferring groups other than amino-acyl groups"/>
    <property type="evidence" value="ECO:0007669"/>
    <property type="project" value="InterPro"/>
</dbReference>
<comment type="caution">
    <text evidence="4">The sequence shown here is derived from an EMBL/GenBank/DDBJ whole genome shotgun (WGS) entry which is preliminary data.</text>
</comment>
<keyword evidence="2" id="KW-0012">Acyltransferase</keyword>
<reference evidence="4" key="1">
    <citation type="submission" date="2020-10" db="EMBL/GenBank/DDBJ databases">
        <authorList>
            <person name="Gilroy R."/>
        </authorList>
    </citation>
    <scope>NUCLEOTIDE SEQUENCE</scope>
    <source>
        <strain evidence="4">ChiBcec2-4451</strain>
    </source>
</reference>
<dbReference type="PANTHER" id="PTHR43072:SF23">
    <property type="entry name" value="UPF0039 PROTEIN C11D3.02C"/>
    <property type="match status" value="1"/>
</dbReference>
<dbReference type="Pfam" id="PF13420">
    <property type="entry name" value="Acetyltransf_4"/>
    <property type="match status" value="1"/>
</dbReference>
<dbReference type="SUPFAM" id="SSF55729">
    <property type="entry name" value="Acyl-CoA N-acyltransferases (Nat)"/>
    <property type="match status" value="1"/>
</dbReference>
<feature type="domain" description="N-acetyltransferase" evidence="3">
    <location>
        <begin position="10"/>
        <end position="178"/>
    </location>
</feature>
<organism evidence="4 5">
    <name type="scientific">Candidatus Pullilachnospira stercoravium</name>
    <dbReference type="NCBI Taxonomy" id="2840913"/>
    <lineage>
        <taxon>Bacteria</taxon>
        <taxon>Bacillati</taxon>
        <taxon>Bacillota</taxon>
        <taxon>Clostridia</taxon>
        <taxon>Lachnospirales</taxon>
        <taxon>Lachnospiraceae</taxon>
        <taxon>Lachnospiraceae incertae sedis</taxon>
        <taxon>Candidatus Pullilachnospira</taxon>
    </lineage>
</organism>
<dbReference type="CDD" id="cd04301">
    <property type="entry name" value="NAT_SF"/>
    <property type="match status" value="1"/>
</dbReference>
<evidence type="ECO:0000256" key="2">
    <source>
        <dbReference type="ARBA" id="ARBA00023315"/>
    </source>
</evidence>
<dbReference type="Gene3D" id="3.40.630.30">
    <property type="match status" value="1"/>
</dbReference>
<dbReference type="PANTHER" id="PTHR43072">
    <property type="entry name" value="N-ACETYLTRANSFERASE"/>
    <property type="match status" value="1"/>
</dbReference>
<evidence type="ECO:0000313" key="5">
    <source>
        <dbReference type="Proteomes" id="UP000886723"/>
    </source>
</evidence>
<accession>A0A9D1NS46</accession>
<sequence length="192" mass="22160">MKEAFSVDTVRIRNAAPADAGRILEIYAYYVEHTAISFEYQVPTLTEFQARMKETMGRYPYLVAEAEGKILGYAYAHPFVGRAAYDWSCELTIYLDPSARRHGLGRKLYDALEVRLKEMGIQNLYACIGVPEAEDEFLTNNSADFHRHMGFSEVGKFYKCGRKFGRWYHMVWMEKIIGEHPSGPEPVKPYCY</sequence>
<evidence type="ECO:0000256" key="1">
    <source>
        <dbReference type="ARBA" id="ARBA00022679"/>
    </source>
</evidence>
<gene>
    <name evidence="4" type="ORF">IAA63_02235</name>
</gene>
<reference evidence="4" key="2">
    <citation type="journal article" date="2021" name="PeerJ">
        <title>Extensive microbial diversity within the chicken gut microbiome revealed by metagenomics and culture.</title>
        <authorList>
            <person name="Gilroy R."/>
            <person name="Ravi A."/>
            <person name="Getino M."/>
            <person name="Pursley I."/>
            <person name="Horton D.L."/>
            <person name="Alikhan N.F."/>
            <person name="Baker D."/>
            <person name="Gharbi K."/>
            <person name="Hall N."/>
            <person name="Watson M."/>
            <person name="Adriaenssens E.M."/>
            <person name="Foster-Nyarko E."/>
            <person name="Jarju S."/>
            <person name="Secka A."/>
            <person name="Antonio M."/>
            <person name="Oren A."/>
            <person name="Chaudhuri R.R."/>
            <person name="La Ragione R."/>
            <person name="Hildebrand F."/>
            <person name="Pallen M.J."/>
        </authorList>
    </citation>
    <scope>NUCLEOTIDE SEQUENCE</scope>
    <source>
        <strain evidence="4">ChiBcec2-4451</strain>
    </source>
</reference>
<protein>
    <submittedName>
        <fullName evidence="4">GNAT family N-acetyltransferase</fullName>
    </submittedName>
</protein>
<dbReference type="Proteomes" id="UP000886723">
    <property type="component" value="Unassembled WGS sequence"/>
</dbReference>
<dbReference type="PROSITE" id="PS51186">
    <property type="entry name" value="GNAT"/>
    <property type="match status" value="1"/>
</dbReference>
<evidence type="ECO:0000313" key="4">
    <source>
        <dbReference type="EMBL" id="HIV11944.1"/>
    </source>
</evidence>
<dbReference type="InterPro" id="IPR016181">
    <property type="entry name" value="Acyl_CoA_acyltransferase"/>
</dbReference>
<name>A0A9D1NS46_9FIRM</name>
<proteinExistence type="predicted"/>